<dbReference type="EMBL" id="JBHUEY010000001">
    <property type="protein sequence ID" value="MFD1784183.1"/>
    <property type="molecule type" value="Genomic_DNA"/>
</dbReference>
<keyword evidence="3" id="KW-1185">Reference proteome</keyword>
<gene>
    <name evidence="2" type="ORF">ACFSC0_12315</name>
</gene>
<proteinExistence type="predicted"/>
<feature type="compositionally biased region" description="Low complexity" evidence="1">
    <location>
        <begin position="42"/>
        <end position="54"/>
    </location>
</feature>
<sequence>MPDEPLRPADEAAAGAPGTGENVCPRCNGAGHIDGGPCPECEGTGKITEGIGGA</sequence>
<dbReference type="InterPro" id="IPR036410">
    <property type="entry name" value="HSP_DnaJ_Cys-rich_dom_sf"/>
</dbReference>
<comment type="caution">
    <text evidence="2">The sequence shown here is derived from an EMBL/GenBank/DDBJ whole genome shotgun (WGS) entry which is preliminary data.</text>
</comment>
<accession>A0ABW4N2X5</accession>
<name>A0ABW4N2X5_9CAUL</name>
<feature type="compositionally biased region" description="Basic and acidic residues" evidence="1">
    <location>
        <begin position="1"/>
        <end position="10"/>
    </location>
</feature>
<evidence type="ECO:0008006" key="4">
    <source>
        <dbReference type="Google" id="ProtNLM"/>
    </source>
</evidence>
<evidence type="ECO:0000256" key="1">
    <source>
        <dbReference type="SAM" id="MobiDB-lite"/>
    </source>
</evidence>
<reference evidence="3" key="1">
    <citation type="journal article" date="2019" name="Int. J. Syst. Evol. Microbiol.">
        <title>The Global Catalogue of Microorganisms (GCM) 10K type strain sequencing project: providing services to taxonomists for standard genome sequencing and annotation.</title>
        <authorList>
            <consortium name="The Broad Institute Genomics Platform"/>
            <consortium name="The Broad Institute Genome Sequencing Center for Infectious Disease"/>
            <person name="Wu L."/>
            <person name="Ma J."/>
        </authorList>
    </citation>
    <scope>NUCLEOTIDE SEQUENCE [LARGE SCALE GENOMIC DNA]</scope>
    <source>
        <strain evidence="3">DFY28</strain>
    </source>
</reference>
<feature type="region of interest" description="Disordered" evidence="1">
    <location>
        <begin position="33"/>
        <end position="54"/>
    </location>
</feature>
<evidence type="ECO:0000313" key="3">
    <source>
        <dbReference type="Proteomes" id="UP001597237"/>
    </source>
</evidence>
<feature type="region of interest" description="Disordered" evidence="1">
    <location>
        <begin position="1"/>
        <end position="21"/>
    </location>
</feature>
<protein>
    <recommendedName>
        <fullName evidence="4">Molecular chaperone DnaJ</fullName>
    </recommendedName>
</protein>
<dbReference type="SUPFAM" id="SSF57938">
    <property type="entry name" value="DnaJ/Hsp40 cysteine-rich domain"/>
    <property type="match status" value="1"/>
</dbReference>
<organism evidence="2 3">
    <name type="scientific">Phenylobacterium terrae</name>
    <dbReference type="NCBI Taxonomy" id="2665495"/>
    <lineage>
        <taxon>Bacteria</taxon>
        <taxon>Pseudomonadati</taxon>
        <taxon>Pseudomonadota</taxon>
        <taxon>Alphaproteobacteria</taxon>
        <taxon>Caulobacterales</taxon>
        <taxon>Caulobacteraceae</taxon>
        <taxon>Phenylobacterium</taxon>
    </lineage>
</organism>
<dbReference type="Proteomes" id="UP001597237">
    <property type="component" value="Unassembled WGS sequence"/>
</dbReference>
<dbReference type="Gene3D" id="6.20.20.10">
    <property type="match status" value="1"/>
</dbReference>
<dbReference type="RefSeq" id="WP_377283864.1">
    <property type="nucleotide sequence ID" value="NZ_JBHRSI010000009.1"/>
</dbReference>
<evidence type="ECO:0000313" key="2">
    <source>
        <dbReference type="EMBL" id="MFD1784183.1"/>
    </source>
</evidence>